<dbReference type="PANTHER" id="PTHR43709:SF2">
    <property type="entry name" value="DUF453 DOMAIN PROTEIN (AFU_ORTHOLOGUE AFUA_6G00360)"/>
    <property type="match status" value="1"/>
</dbReference>
<dbReference type="STRING" id="27342.A0A0H2RZE9"/>
<protein>
    <submittedName>
        <fullName evidence="4">DUF453 domain-containing protein</fullName>
    </submittedName>
</protein>
<dbReference type="Gene3D" id="3.10.310.10">
    <property type="entry name" value="Diaminopimelate Epimerase, Chain A, domain 1"/>
    <property type="match status" value="2"/>
</dbReference>
<evidence type="ECO:0000256" key="2">
    <source>
        <dbReference type="ARBA" id="ARBA00023235"/>
    </source>
</evidence>
<proteinExistence type="inferred from homology"/>
<dbReference type="EMBL" id="KQ085908">
    <property type="protein sequence ID" value="KLO17119.1"/>
    <property type="molecule type" value="Genomic_DNA"/>
</dbReference>
<dbReference type="PANTHER" id="PTHR43709">
    <property type="entry name" value="ACONITATE ISOMERASE-RELATED"/>
    <property type="match status" value="1"/>
</dbReference>
<reference evidence="4 5" key="1">
    <citation type="submission" date="2015-04" db="EMBL/GenBank/DDBJ databases">
        <title>Complete genome sequence of Schizopora paradoxa KUC8140, a cosmopolitan wood degrader in East Asia.</title>
        <authorList>
            <consortium name="DOE Joint Genome Institute"/>
            <person name="Min B."/>
            <person name="Park H."/>
            <person name="Jang Y."/>
            <person name="Kim J.-J."/>
            <person name="Kim K.H."/>
            <person name="Pangilinan J."/>
            <person name="Lipzen A."/>
            <person name="Riley R."/>
            <person name="Grigoriev I.V."/>
            <person name="Spatafora J.W."/>
            <person name="Choi I.-G."/>
        </authorList>
    </citation>
    <scope>NUCLEOTIDE SEQUENCE [LARGE SCALE GENOMIC DNA]</scope>
    <source>
        <strain evidence="4 5">KUC8140</strain>
    </source>
</reference>
<dbReference type="InParanoid" id="A0A0H2RZE9"/>
<dbReference type="GO" id="GO:0016853">
    <property type="term" value="F:isomerase activity"/>
    <property type="evidence" value="ECO:0007669"/>
    <property type="project" value="UniProtKB-KW"/>
</dbReference>
<dbReference type="SUPFAM" id="SSF54506">
    <property type="entry name" value="Diaminopimelate epimerase-like"/>
    <property type="match status" value="2"/>
</dbReference>
<evidence type="ECO:0000313" key="5">
    <source>
        <dbReference type="Proteomes" id="UP000053477"/>
    </source>
</evidence>
<dbReference type="Pfam" id="PF04303">
    <property type="entry name" value="PrpF"/>
    <property type="match status" value="1"/>
</dbReference>
<feature type="region of interest" description="Disordered" evidence="3">
    <location>
        <begin position="31"/>
        <end position="51"/>
    </location>
</feature>
<dbReference type="AlphaFoldDB" id="A0A0H2RZE9"/>
<sequence>MSVILSAGRTCSSKASVGRLNILIRKRNTSHRTVSSTARARSTDSKKSDRAVPNPIPACFLRGGTSKGIFIHRKYLPSDRKDWDSIFLGIMGSPDPEHGRQLNGMGGGVSSLSKICVLGEPSDLQKAAGIDVEYTFAQVPIRDTTVDYSGNCGNLSSMIGVCAVDFGICEPKLKPGDETCGTVRSFNTNTQKVVDTAFPVSREAHNLLPILDLPQAAVAGVPGKSSRIDLEFVSPGGSRTGKLLPTGKSVNVLRSNLSPRLPTDSGAFRASLVDATNPSVFVLTEEIGRALGVDDVDFTHPAVETIMEDLRQLGAKAMGLDINAKAQPKICAIGPPKPDSNVPADLVAHAYSMGVLHKAIPMTLGLCLGVAAQIKGTIAWDIISQRNGGPPRKSSDKATTKIQHPSGVVELGAAFSKEGEVESAMVVRTGRRLMEGAVWW</sequence>
<name>A0A0H2RZE9_9AGAM</name>
<dbReference type="OrthoDB" id="10267539at2759"/>
<feature type="compositionally biased region" description="Polar residues" evidence="3">
    <location>
        <begin position="31"/>
        <end position="40"/>
    </location>
</feature>
<keyword evidence="2" id="KW-0413">Isomerase</keyword>
<keyword evidence="5" id="KW-1185">Reference proteome</keyword>
<dbReference type="Proteomes" id="UP000053477">
    <property type="component" value="Unassembled WGS sequence"/>
</dbReference>
<evidence type="ECO:0000256" key="3">
    <source>
        <dbReference type="SAM" id="MobiDB-lite"/>
    </source>
</evidence>
<organism evidence="4 5">
    <name type="scientific">Schizopora paradoxa</name>
    <dbReference type="NCBI Taxonomy" id="27342"/>
    <lineage>
        <taxon>Eukaryota</taxon>
        <taxon>Fungi</taxon>
        <taxon>Dikarya</taxon>
        <taxon>Basidiomycota</taxon>
        <taxon>Agaricomycotina</taxon>
        <taxon>Agaricomycetes</taxon>
        <taxon>Hymenochaetales</taxon>
        <taxon>Schizoporaceae</taxon>
        <taxon>Schizopora</taxon>
    </lineage>
</organism>
<accession>A0A0H2RZE9</accession>
<gene>
    <name evidence="4" type="ORF">SCHPADRAFT_900906</name>
</gene>
<evidence type="ECO:0000313" key="4">
    <source>
        <dbReference type="EMBL" id="KLO17119.1"/>
    </source>
</evidence>
<evidence type="ECO:0000256" key="1">
    <source>
        <dbReference type="ARBA" id="ARBA00007673"/>
    </source>
</evidence>
<feature type="compositionally biased region" description="Basic and acidic residues" evidence="3">
    <location>
        <begin position="41"/>
        <end position="50"/>
    </location>
</feature>
<dbReference type="InterPro" id="IPR007400">
    <property type="entry name" value="PrpF-like"/>
</dbReference>
<comment type="similarity">
    <text evidence="1">Belongs to the PrpF family.</text>
</comment>